<evidence type="ECO:0000313" key="7">
    <source>
        <dbReference type="Proteomes" id="UP000347383"/>
    </source>
</evidence>
<accession>A0A9X7SAZ2</accession>
<evidence type="ECO:0000256" key="1">
    <source>
        <dbReference type="ARBA" id="ARBA00007274"/>
    </source>
</evidence>
<dbReference type="PANTHER" id="PTHR43017:SF1">
    <property type="entry name" value="ACETYLTRANSFERASE YJL218W-RELATED"/>
    <property type="match status" value="1"/>
</dbReference>
<dbReference type="RefSeq" id="WP_154412515.1">
    <property type="nucleotide sequence ID" value="NZ_CP033165.1"/>
</dbReference>
<dbReference type="SUPFAM" id="SSF51161">
    <property type="entry name" value="Trimeric LpxA-like enzymes"/>
    <property type="match status" value="1"/>
</dbReference>
<evidence type="ECO:0000256" key="2">
    <source>
        <dbReference type="ARBA" id="ARBA00022679"/>
    </source>
</evidence>
<dbReference type="PANTHER" id="PTHR43017">
    <property type="entry name" value="GALACTOSIDE O-ACETYLTRANSFERASE"/>
    <property type="match status" value="1"/>
</dbReference>
<gene>
    <name evidence="6" type="ORF">EA457_01295</name>
</gene>
<protein>
    <recommendedName>
        <fullName evidence="5">Acetyltransferase</fullName>
        <ecNumber evidence="5">2.3.1.-</ecNumber>
    </recommendedName>
</protein>
<dbReference type="FunFam" id="2.160.10.10:FF:000025">
    <property type="entry name" value="Hexapeptide-repeat containing-acetyltransferase"/>
    <property type="match status" value="1"/>
</dbReference>
<dbReference type="AlphaFoldDB" id="A0A9X7SAZ2"/>
<dbReference type="GO" id="GO:0008870">
    <property type="term" value="F:galactoside O-acetyltransferase activity"/>
    <property type="evidence" value="ECO:0007669"/>
    <property type="project" value="TreeGrafter"/>
</dbReference>
<dbReference type="EC" id="2.3.1.-" evidence="5"/>
<dbReference type="InterPro" id="IPR039369">
    <property type="entry name" value="LacA-like"/>
</dbReference>
<keyword evidence="2 5" id="KW-0808">Transferase</keyword>
<dbReference type="Pfam" id="PF00132">
    <property type="entry name" value="Hexapep"/>
    <property type="match status" value="1"/>
</dbReference>
<keyword evidence="4 5" id="KW-0012">Acyltransferase</keyword>
<sequence length="203" mass="22489">MNDRQRQANGELYDPFQTGGDDWLKARQLCHAFNLSAFWEDSAPLTTLRGIFAASYDDLILTPPFYCDHGSKISFGKHCYANTGLTILDEASVTFGDHVFIGPHVSIYTASHPIDARIRRLGLETASPVTIGNDVWIGGNTVINPGVTIGNDVVIGSGSVVTKSIPSHVVAAGNPCRVIRPITQTDRRYWEEQYQDYLKDIRY</sequence>
<name>A0A9X7SAZ2_STRDY</name>
<proteinExistence type="inferred from homology"/>
<evidence type="ECO:0000256" key="3">
    <source>
        <dbReference type="ARBA" id="ARBA00022737"/>
    </source>
</evidence>
<dbReference type="Proteomes" id="UP000347383">
    <property type="component" value="Chromosome"/>
</dbReference>
<dbReference type="EMBL" id="CP033165">
    <property type="protein sequence ID" value="QGH01288.1"/>
    <property type="molecule type" value="Genomic_DNA"/>
</dbReference>
<evidence type="ECO:0000256" key="5">
    <source>
        <dbReference type="RuleBase" id="RU367021"/>
    </source>
</evidence>
<keyword evidence="3" id="KW-0677">Repeat</keyword>
<dbReference type="InterPro" id="IPR018357">
    <property type="entry name" value="Hexapep_transf_CS"/>
</dbReference>
<dbReference type="PROSITE" id="PS00101">
    <property type="entry name" value="HEXAPEP_TRANSFERASES"/>
    <property type="match status" value="1"/>
</dbReference>
<reference evidence="6 7" key="1">
    <citation type="submission" date="2018-10" db="EMBL/GenBank/DDBJ databases">
        <title>Comparative Genomics Analysis of the Streptococcus dysgalactiae subspecies dysgalactiae.</title>
        <authorList>
            <person name="Koh T.H."/>
            <person name="Abdul Rahman N."/>
            <person name="Sessions O.M."/>
        </authorList>
    </citation>
    <scope>NUCLEOTIDE SEQUENCE [LARGE SCALE GENOMIC DNA]</scope>
    <source>
        <strain evidence="6 7">DB60705-15</strain>
    </source>
</reference>
<evidence type="ECO:0000313" key="6">
    <source>
        <dbReference type="EMBL" id="QGH01288.1"/>
    </source>
</evidence>
<organism evidence="6 7">
    <name type="scientific">Streptococcus dysgalactiae subsp. dysgalactiae</name>
    <dbReference type="NCBI Taxonomy" id="99822"/>
    <lineage>
        <taxon>Bacteria</taxon>
        <taxon>Bacillati</taxon>
        <taxon>Bacillota</taxon>
        <taxon>Bacilli</taxon>
        <taxon>Lactobacillales</taxon>
        <taxon>Streptococcaceae</taxon>
        <taxon>Streptococcus</taxon>
    </lineage>
</organism>
<comment type="similarity">
    <text evidence="1 5">Belongs to the transferase hexapeptide repeat family.</text>
</comment>
<evidence type="ECO:0000256" key="4">
    <source>
        <dbReference type="ARBA" id="ARBA00023315"/>
    </source>
</evidence>
<dbReference type="CDD" id="cd03357">
    <property type="entry name" value="LbH_MAT_GAT"/>
    <property type="match status" value="1"/>
</dbReference>
<dbReference type="Gene3D" id="2.160.10.10">
    <property type="entry name" value="Hexapeptide repeat proteins"/>
    <property type="match status" value="1"/>
</dbReference>
<dbReference type="InterPro" id="IPR001451">
    <property type="entry name" value="Hexapep"/>
</dbReference>
<dbReference type="InterPro" id="IPR011004">
    <property type="entry name" value="Trimer_LpxA-like_sf"/>
</dbReference>